<organism evidence="2 3">
    <name type="scientific">Blepharisma stoltei</name>
    <dbReference type="NCBI Taxonomy" id="1481888"/>
    <lineage>
        <taxon>Eukaryota</taxon>
        <taxon>Sar</taxon>
        <taxon>Alveolata</taxon>
        <taxon>Ciliophora</taxon>
        <taxon>Postciliodesmatophora</taxon>
        <taxon>Heterotrichea</taxon>
        <taxon>Heterotrichida</taxon>
        <taxon>Blepharismidae</taxon>
        <taxon>Blepharisma</taxon>
    </lineage>
</organism>
<accession>A0AAU9K4T6</accession>
<evidence type="ECO:0008006" key="4">
    <source>
        <dbReference type="Google" id="ProtNLM"/>
    </source>
</evidence>
<feature type="transmembrane region" description="Helical" evidence="1">
    <location>
        <begin position="153"/>
        <end position="171"/>
    </location>
</feature>
<feature type="transmembrane region" description="Helical" evidence="1">
    <location>
        <begin position="48"/>
        <end position="70"/>
    </location>
</feature>
<evidence type="ECO:0000313" key="2">
    <source>
        <dbReference type="EMBL" id="CAG9328173.1"/>
    </source>
</evidence>
<keyword evidence="1" id="KW-0812">Transmembrane</keyword>
<keyword evidence="3" id="KW-1185">Reference proteome</keyword>
<feature type="transmembrane region" description="Helical" evidence="1">
    <location>
        <begin position="6"/>
        <end position="28"/>
    </location>
</feature>
<gene>
    <name evidence="2" type="ORF">BSTOLATCC_MIC45628</name>
</gene>
<dbReference type="Proteomes" id="UP001162131">
    <property type="component" value="Unassembled WGS sequence"/>
</dbReference>
<feature type="transmembrane region" description="Helical" evidence="1">
    <location>
        <begin position="106"/>
        <end position="132"/>
    </location>
</feature>
<sequence length="182" mass="22065">MNWYSIFWKYWSWVAFLPMLACCLYRMFTQKDLRNLKKQPDREFYVDWAFEFLLSPGLFYYTIDSLYIILQYENYSWCNLGYLSHHVLTLAGARATLTVPYYPWTLIAPFVIHCMLIMFPYISILNYIYLGIIFNNFRILLSDPWRNFAQYRWVLYIGISLVLIPFPILWLNSCKNDMQNVN</sequence>
<evidence type="ECO:0000313" key="3">
    <source>
        <dbReference type="Proteomes" id="UP001162131"/>
    </source>
</evidence>
<evidence type="ECO:0000256" key="1">
    <source>
        <dbReference type="SAM" id="Phobius"/>
    </source>
</evidence>
<proteinExistence type="predicted"/>
<dbReference type="AlphaFoldDB" id="A0AAU9K4T6"/>
<keyword evidence="1" id="KW-1133">Transmembrane helix</keyword>
<protein>
    <recommendedName>
        <fullName evidence="4">TLC domain-containing protein</fullName>
    </recommendedName>
</protein>
<reference evidence="2" key="1">
    <citation type="submission" date="2021-09" db="EMBL/GenBank/DDBJ databases">
        <authorList>
            <consortium name="AG Swart"/>
            <person name="Singh M."/>
            <person name="Singh A."/>
            <person name="Seah K."/>
            <person name="Emmerich C."/>
        </authorList>
    </citation>
    <scope>NUCLEOTIDE SEQUENCE</scope>
    <source>
        <strain evidence="2">ATCC30299</strain>
    </source>
</reference>
<dbReference type="EMBL" id="CAJZBQ010000045">
    <property type="protein sequence ID" value="CAG9328173.1"/>
    <property type="molecule type" value="Genomic_DNA"/>
</dbReference>
<name>A0AAU9K4T6_9CILI</name>
<comment type="caution">
    <text evidence="2">The sequence shown here is derived from an EMBL/GenBank/DDBJ whole genome shotgun (WGS) entry which is preliminary data.</text>
</comment>
<keyword evidence="1" id="KW-0472">Membrane</keyword>